<reference evidence="1 2" key="1">
    <citation type="submission" date="2015-03" db="EMBL/GenBank/DDBJ databases">
        <title>Caedibacter varicaedens, whole genome shotgun sequence.</title>
        <authorList>
            <person name="Suzuki H."/>
            <person name="Dapper A.L."/>
            <person name="Gibson A.K."/>
            <person name="Jackson C."/>
            <person name="Lee H."/>
            <person name="Pejaver V.R."/>
            <person name="Doak T."/>
            <person name="Lynch M."/>
        </authorList>
    </citation>
    <scope>NUCLEOTIDE SEQUENCE [LARGE SCALE GENOMIC DNA]</scope>
</reference>
<dbReference type="Proteomes" id="UP000036771">
    <property type="component" value="Unassembled WGS sequence"/>
</dbReference>
<name>A0A0K8MC65_9PROT</name>
<dbReference type="AlphaFoldDB" id="A0A0K8MC65"/>
<sequence length="58" mass="6863">MKFLYLIITSLNFGFHKHTLQDVREAQDKHLDFLDIGEGGFFYNNMTFLDTFGVFIKK</sequence>
<dbReference type="EMBL" id="BBVC01000004">
    <property type="protein sequence ID" value="GAO97454.1"/>
    <property type="molecule type" value="Genomic_DNA"/>
</dbReference>
<evidence type="ECO:0000313" key="1">
    <source>
        <dbReference type="EMBL" id="GAO97454.1"/>
    </source>
</evidence>
<keyword evidence="2" id="KW-1185">Reference proteome</keyword>
<organism evidence="1 2">
    <name type="scientific">Caedimonas varicaedens</name>
    <dbReference type="NCBI Taxonomy" id="1629334"/>
    <lineage>
        <taxon>Bacteria</taxon>
        <taxon>Pseudomonadati</taxon>
        <taxon>Pseudomonadota</taxon>
        <taxon>Alphaproteobacteria</taxon>
        <taxon>Holosporales</taxon>
        <taxon>Caedimonadaceae</taxon>
        <taxon>Caedimonas</taxon>
    </lineage>
</organism>
<dbReference type="STRING" id="1629334.Cva_00086"/>
<accession>A0A0K8MC65</accession>
<evidence type="ECO:0000313" key="2">
    <source>
        <dbReference type="Proteomes" id="UP000036771"/>
    </source>
</evidence>
<proteinExistence type="predicted"/>
<gene>
    <name evidence="1" type="ORF">Cva_00086</name>
</gene>
<comment type="caution">
    <text evidence="1">The sequence shown here is derived from an EMBL/GenBank/DDBJ whole genome shotgun (WGS) entry which is preliminary data.</text>
</comment>
<protein>
    <submittedName>
        <fullName evidence="1">Uncharacterized protein</fullName>
    </submittedName>
</protein>